<proteinExistence type="predicted"/>
<dbReference type="Proteomes" id="UP000317494">
    <property type="component" value="Unassembled WGS sequence"/>
</dbReference>
<dbReference type="VEuPathDB" id="FungiDB:SeMB42_g07366"/>
<evidence type="ECO:0000313" key="1">
    <source>
        <dbReference type="EMBL" id="TPX34122.1"/>
    </source>
</evidence>
<dbReference type="EMBL" id="QEAN01000510">
    <property type="protein sequence ID" value="TPX34122.1"/>
    <property type="molecule type" value="Genomic_DNA"/>
</dbReference>
<sequence length="55" mass="5894">GSGRQIVRAVLLGLLNDAFLNFQTCGVSVVLSPLPLELSTPNIAPIDAELLWFLT</sequence>
<gene>
    <name evidence="1" type="ORF">SeMB42_g07366</name>
</gene>
<accession>A0A507C386</accession>
<reference evidence="1 2" key="1">
    <citation type="journal article" date="2019" name="Sci. Rep.">
        <title>Comparative genomics of chytrid fungi reveal insights into the obligate biotrophic and pathogenic lifestyle of Synchytrium endobioticum.</title>
        <authorList>
            <person name="van de Vossenberg B.T.L.H."/>
            <person name="Warris S."/>
            <person name="Nguyen H.D.T."/>
            <person name="van Gent-Pelzer M.P.E."/>
            <person name="Joly D.L."/>
            <person name="van de Geest H.C."/>
            <person name="Bonants P.J.M."/>
            <person name="Smith D.S."/>
            <person name="Levesque C.A."/>
            <person name="van der Lee T.A.J."/>
        </authorList>
    </citation>
    <scope>NUCLEOTIDE SEQUENCE [LARGE SCALE GENOMIC DNA]</scope>
    <source>
        <strain evidence="1 2">MB42</strain>
    </source>
</reference>
<name>A0A507C386_9FUNG</name>
<evidence type="ECO:0000313" key="2">
    <source>
        <dbReference type="Proteomes" id="UP000317494"/>
    </source>
</evidence>
<dbReference type="AlphaFoldDB" id="A0A507C386"/>
<feature type="non-terminal residue" evidence="1">
    <location>
        <position position="1"/>
    </location>
</feature>
<organism evidence="1 2">
    <name type="scientific">Synchytrium endobioticum</name>
    <dbReference type="NCBI Taxonomy" id="286115"/>
    <lineage>
        <taxon>Eukaryota</taxon>
        <taxon>Fungi</taxon>
        <taxon>Fungi incertae sedis</taxon>
        <taxon>Chytridiomycota</taxon>
        <taxon>Chytridiomycota incertae sedis</taxon>
        <taxon>Chytridiomycetes</taxon>
        <taxon>Synchytriales</taxon>
        <taxon>Synchytriaceae</taxon>
        <taxon>Synchytrium</taxon>
    </lineage>
</organism>
<comment type="caution">
    <text evidence="1">The sequence shown here is derived from an EMBL/GenBank/DDBJ whole genome shotgun (WGS) entry which is preliminary data.</text>
</comment>
<keyword evidence="2" id="KW-1185">Reference proteome</keyword>
<protein>
    <submittedName>
        <fullName evidence="1">Uncharacterized protein</fullName>
    </submittedName>
</protein>